<dbReference type="GO" id="GO:0030286">
    <property type="term" value="C:dynein complex"/>
    <property type="evidence" value="ECO:0007669"/>
    <property type="project" value="InterPro"/>
</dbReference>
<evidence type="ECO:0000259" key="1">
    <source>
        <dbReference type="Pfam" id="PF12780"/>
    </source>
</evidence>
<dbReference type="GO" id="GO:0007018">
    <property type="term" value="P:microtubule-based movement"/>
    <property type="evidence" value="ECO:0007669"/>
    <property type="project" value="InterPro"/>
</dbReference>
<dbReference type="GO" id="GO:0051959">
    <property type="term" value="F:dynein light intermediate chain binding"/>
    <property type="evidence" value="ECO:0007669"/>
    <property type="project" value="InterPro"/>
</dbReference>
<dbReference type="Proteomes" id="UP000028838">
    <property type="component" value="Unassembled WGS sequence"/>
</dbReference>
<dbReference type="InterPro" id="IPR024317">
    <property type="entry name" value="Dynein_heavy_chain_D4_dom"/>
</dbReference>
<dbReference type="EMBL" id="AEYH02003210">
    <property type="protein sequence ID" value="KFG30376.1"/>
    <property type="molecule type" value="Genomic_DNA"/>
</dbReference>
<comment type="caution">
    <text evidence="2">The sequence shown here is derived from an EMBL/GenBank/DDBJ whole genome shotgun (WGS) entry which is preliminary data.</text>
</comment>
<reference evidence="2 3" key="1">
    <citation type="submission" date="2014-07" db="EMBL/GenBank/DDBJ databases">
        <authorList>
            <person name="Sibley D."/>
            <person name="Venepally P."/>
            <person name="Karamycheva S."/>
            <person name="Hadjithomas M."/>
            <person name="Khan A."/>
            <person name="Brunk B."/>
            <person name="Roos D."/>
            <person name="Caler E."/>
            <person name="Lorenzi H."/>
        </authorList>
    </citation>
    <scope>NUCLEOTIDE SEQUENCE [LARGE SCALE GENOMIC DNA]</scope>
    <source>
        <strain evidence="2 3">FOU</strain>
    </source>
</reference>
<proteinExistence type="predicted"/>
<sequence>MALRCAEPPFCTIPPEIAPDASFLFFQFLYSRAGLKDEGVLFLFNESQITDEHFLVYINDILASGDIADLYDPEDKDQVLNSIRPAVKAAGLPESKDSLWEFFISRIKKNLHMALCFSPVGDNIRCIKSEANATEAGQASRFL</sequence>
<feature type="domain" description="Dynein heavy chain AAA module D4" evidence="1">
    <location>
        <begin position="29"/>
        <end position="125"/>
    </location>
</feature>
<accession>A0A086JE08</accession>
<protein>
    <submittedName>
        <fullName evidence="2">Dynein heavy chain</fullName>
    </submittedName>
</protein>
<dbReference type="VEuPathDB" id="ToxoDB:TGFOU_366700"/>
<dbReference type="Pfam" id="PF12780">
    <property type="entry name" value="AAA_8"/>
    <property type="match status" value="1"/>
</dbReference>
<dbReference type="AlphaFoldDB" id="A0A086JE08"/>
<dbReference type="InterPro" id="IPR027417">
    <property type="entry name" value="P-loop_NTPase"/>
</dbReference>
<organism evidence="2 3">
    <name type="scientific">Toxoplasma gondii FOU</name>
    <dbReference type="NCBI Taxonomy" id="943167"/>
    <lineage>
        <taxon>Eukaryota</taxon>
        <taxon>Sar</taxon>
        <taxon>Alveolata</taxon>
        <taxon>Apicomplexa</taxon>
        <taxon>Conoidasida</taxon>
        <taxon>Coccidia</taxon>
        <taxon>Eucoccidiorida</taxon>
        <taxon>Eimeriorina</taxon>
        <taxon>Sarcocystidae</taxon>
        <taxon>Toxoplasma</taxon>
    </lineage>
</organism>
<dbReference type="PANTHER" id="PTHR46961:SF8">
    <property type="entry name" value="DYNEIN AXONEMAL HEAVY CHAIN 7"/>
    <property type="match status" value="1"/>
</dbReference>
<name>A0A086JE08_TOXGO</name>
<evidence type="ECO:0000313" key="2">
    <source>
        <dbReference type="EMBL" id="KFG30376.1"/>
    </source>
</evidence>
<dbReference type="GO" id="GO:0045505">
    <property type="term" value="F:dynein intermediate chain binding"/>
    <property type="evidence" value="ECO:0007669"/>
    <property type="project" value="InterPro"/>
</dbReference>
<dbReference type="Gene3D" id="3.40.50.300">
    <property type="entry name" value="P-loop containing nucleotide triphosphate hydrolases"/>
    <property type="match status" value="1"/>
</dbReference>
<gene>
    <name evidence="2" type="ORF">TGFOU_366700</name>
</gene>
<dbReference type="InterPro" id="IPR026983">
    <property type="entry name" value="DHC"/>
</dbReference>
<evidence type="ECO:0000313" key="3">
    <source>
        <dbReference type="Proteomes" id="UP000028838"/>
    </source>
</evidence>
<dbReference type="PANTHER" id="PTHR46961">
    <property type="entry name" value="DYNEIN HEAVY CHAIN 1, AXONEMAL-LIKE PROTEIN"/>
    <property type="match status" value="1"/>
</dbReference>